<evidence type="ECO:0000313" key="2">
    <source>
        <dbReference type="EMBL" id="MBD0381156.1"/>
    </source>
</evidence>
<evidence type="ECO:0000256" key="1">
    <source>
        <dbReference type="SAM" id="MobiDB-lite"/>
    </source>
</evidence>
<name>A0A926KQN7_9BACL</name>
<accession>A0A926KQN7</accession>
<organism evidence="2 3">
    <name type="scientific">Paenibacillus sedimenti</name>
    <dbReference type="NCBI Taxonomy" id="2770274"/>
    <lineage>
        <taxon>Bacteria</taxon>
        <taxon>Bacillati</taxon>
        <taxon>Bacillota</taxon>
        <taxon>Bacilli</taxon>
        <taxon>Bacillales</taxon>
        <taxon>Paenibacillaceae</taxon>
        <taxon>Paenibacillus</taxon>
    </lineage>
</organism>
<sequence length="52" mass="6096">MRFRKSAFRTEKVGRNPEKEERNVEGCYVSTGLPGFVQDSMPIHILNHFVMR</sequence>
<protein>
    <submittedName>
        <fullName evidence="2">Uncharacterized protein</fullName>
    </submittedName>
</protein>
<reference evidence="2" key="1">
    <citation type="submission" date="2020-09" db="EMBL/GenBank/DDBJ databases">
        <title>Draft Genome Sequence of Paenibacillus sp. WST5.</title>
        <authorList>
            <person name="Bao Z."/>
        </authorList>
    </citation>
    <scope>NUCLEOTIDE SEQUENCE</scope>
    <source>
        <strain evidence="2">WST5</strain>
    </source>
</reference>
<feature type="compositionally biased region" description="Basic and acidic residues" evidence="1">
    <location>
        <begin position="8"/>
        <end position="22"/>
    </location>
</feature>
<dbReference type="EMBL" id="JACVVD010000004">
    <property type="protein sequence ID" value="MBD0381156.1"/>
    <property type="molecule type" value="Genomic_DNA"/>
</dbReference>
<comment type="caution">
    <text evidence="2">The sequence shown here is derived from an EMBL/GenBank/DDBJ whole genome shotgun (WGS) entry which is preliminary data.</text>
</comment>
<dbReference type="Proteomes" id="UP000650466">
    <property type="component" value="Unassembled WGS sequence"/>
</dbReference>
<feature type="region of interest" description="Disordered" evidence="1">
    <location>
        <begin position="1"/>
        <end position="22"/>
    </location>
</feature>
<gene>
    <name evidence="2" type="ORF">ICC18_13610</name>
</gene>
<keyword evidence="3" id="KW-1185">Reference proteome</keyword>
<proteinExistence type="predicted"/>
<evidence type="ECO:0000313" key="3">
    <source>
        <dbReference type="Proteomes" id="UP000650466"/>
    </source>
</evidence>
<dbReference type="AlphaFoldDB" id="A0A926KQN7"/>